<dbReference type="CDD" id="cd00383">
    <property type="entry name" value="trans_reg_C"/>
    <property type="match status" value="1"/>
</dbReference>
<dbReference type="GO" id="GO:0003677">
    <property type="term" value="F:DNA binding"/>
    <property type="evidence" value="ECO:0007669"/>
    <property type="project" value="UniProtKB-UniRule"/>
</dbReference>
<dbReference type="SMART" id="SM00862">
    <property type="entry name" value="Trans_reg_C"/>
    <property type="match status" value="1"/>
</dbReference>
<keyword evidence="6" id="KW-1185">Reference proteome</keyword>
<evidence type="ECO:0000313" key="6">
    <source>
        <dbReference type="Proteomes" id="UP000198999"/>
    </source>
</evidence>
<feature type="transmembrane region" description="Helical" evidence="3">
    <location>
        <begin position="144"/>
        <end position="163"/>
    </location>
</feature>
<name>A0A1H9FP19_9FLAO</name>
<organism evidence="5 6">
    <name type="scientific">Hyunsoonleella jejuensis</name>
    <dbReference type="NCBI Taxonomy" id="419940"/>
    <lineage>
        <taxon>Bacteria</taxon>
        <taxon>Pseudomonadati</taxon>
        <taxon>Bacteroidota</taxon>
        <taxon>Flavobacteriia</taxon>
        <taxon>Flavobacteriales</taxon>
        <taxon>Flavobacteriaceae</taxon>
    </lineage>
</organism>
<dbReference type="STRING" id="419940.SAMN05421824_1521"/>
<reference evidence="5 6" key="1">
    <citation type="submission" date="2016-10" db="EMBL/GenBank/DDBJ databases">
        <authorList>
            <person name="de Groot N.N."/>
        </authorList>
    </citation>
    <scope>NUCLEOTIDE SEQUENCE [LARGE SCALE GENOMIC DNA]</scope>
    <source>
        <strain evidence="5 6">DSM 21035</strain>
    </source>
</reference>
<feature type="domain" description="OmpR/PhoB-type" evidence="4">
    <location>
        <begin position="174"/>
        <end position="271"/>
    </location>
</feature>
<proteinExistence type="predicted"/>
<gene>
    <name evidence="5" type="ORF">SAMN05421824_1521</name>
</gene>
<evidence type="ECO:0000313" key="5">
    <source>
        <dbReference type="EMBL" id="SEQ39098.1"/>
    </source>
</evidence>
<dbReference type="InterPro" id="IPR016032">
    <property type="entry name" value="Sig_transdc_resp-reg_C-effctor"/>
</dbReference>
<dbReference type="GO" id="GO:0000160">
    <property type="term" value="P:phosphorelay signal transduction system"/>
    <property type="evidence" value="ECO:0007669"/>
    <property type="project" value="InterPro"/>
</dbReference>
<keyword evidence="1 2" id="KW-0238">DNA-binding</keyword>
<dbReference type="InterPro" id="IPR036388">
    <property type="entry name" value="WH-like_DNA-bd_sf"/>
</dbReference>
<evidence type="ECO:0000256" key="3">
    <source>
        <dbReference type="SAM" id="Phobius"/>
    </source>
</evidence>
<evidence type="ECO:0000256" key="2">
    <source>
        <dbReference type="PROSITE-ProRule" id="PRU01091"/>
    </source>
</evidence>
<dbReference type="EMBL" id="FOFN01000002">
    <property type="protein sequence ID" value="SEQ39098.1"/>
    <property type="molecule type" value="Genomic_DNA"/>
</dbReference>
<dbReference type="Gene3D" id="1.10.10.10">
    <property type="entry name" value="Winged helix-like DNA-binding domain superfamily/Winged helix DNA-binding domain"/>
    <property type="match status" value="1"/>
</dbReference>
<accession>A0A1H9FP19</accession>
<dbReference type="SUPFAM" id="SSF46894">
    <property type="entry name" value="C-terminal effector domain of the bipartite response regulators"/>
    <property type="match status" value="1"/>
</dbReference>
<dbReference type="PROSITE" id="PS51755">
    <property type="entry name" value="OMPR_PHOB"/>
    <property type="match status" value="1"/>
</dbReference>
<evidence type="ECO:0000256" key="1">
    <source>
        <dbReference type="ARBA" id="ARBA00023125"/>
    </source>
</evidence>
<feature type="DNA-binding region" description="OmpR/PhoB-type" evidence="2">
    <location>
        <begin position="174"/>
        <end position="271"/>
    </location>
</feature>
<evidence type="ECO:0000259" key="4">
    <source>
        <dbReference type="PROSITE" id="PS51755"/>
    </source>
</evidence>
<sequence length="272" mass="30714">MLCITVLYTCLSCNVNTNKNDKVIKIALRDAGDKLLLSSGDSTSVVKPIIALDNNTYQLTFEKPLVIQPDTLVSIFKTSFKKAHISEHYITEVLECNKNEVAYSYAIRLDAEESLVPCSGRELVSGCYTIQVHFLAPTFKIHKAVYVLVPIVLLILILVIYKIQPKNTKNKMSEPYTALGDFMFYPEQNKLIKEAVEIKLSKKECELLDIFVAQPNTVIKREELTKRVWEDNGVIVGRSLDTYISKLRKKLQADANIKLTNVHGVGYKLEVA</sequence>
<keyword evidence="3" id="KW-0472">Membrane</keyword>
<protein>
    <submittedName>
        <fullName evidence="5">Transcriptional regulatory protein, C terminal</fullName>
    </submittedName>
</protein>
<dbReference type="GO" id="GO:0006355">
    <property type="term" value="P:regulation of DNA-templated transcription"/>
    <property type="evidence" value="ECO:0007669"/>
    <property type="project" value="InterPro"/>
</dbReference>
<dbReference type="InterPro" id="IPR001867">
    <property type="entry name" value="OmpR/PhoB-type_DNA-bd"/>
</dbReference>
<keyword evidence="3" id="KW-0812">Transmembrane</keyword>
<dbReference type="Pfam" id="PF00486">
    <property type="entry name" value="Trans_reg_C"/>
    <property type="match status" value="1"/>
</dbReference>
<dbReference type="AlphaFoldDB" id="A0A1H9FP19"/>
<dbReference type="Proteomes" id="UP000198999">
    <property type="component" value="Unassembled WGS sequence"/>
</dbReference>
<keyword evidence="3" id="KW-1133">Transmembrane helix</keyword>